<dbReference type="GO" id="GO:0048731">
    <property type="term" value="P:system development"/>
    <property type="evidence" value="ECO:0007669"/>
    <property type="project" value="InterPro"/>
</dbReference>
<evidence type="ECO:0000313" key="2">
    <source>
        <dbReference type="EMBL" id="WOH13312.1"/>
    </source>
</evidence>
<reference evidence="2" key="1">
    <citation type="journal article" date="2016" name="Nat. Genet.">
        <title>A high-quality carrot genome assembly provides new insights into carotenoid accumulation and asterid genome evolution.</title>
        <authorList>
            <person name="Iorizzo M."/>
            <person name="Ellison S."/>
            <person name="Senalik D."/>
            <person name="Zeng P."/>
            <person name="Satapoomin P."/>
            <person name="Huang J."/>
            <person name="Bowman M."/>
            <person name="Iovene M."/>
            <person name="Sanseverino W."/>
            <person name="Cavagnaro P."/>
            <person name="Yildiz M."/>
            <person name="Macko-Podgorni A."/>
            <person name="Moranska E."/>
            <person name="Grzebelus E."/>
            <person name="Grzebelus D."/>
            <person name="Ashrafi H."/>
            <person name="Zheng Z."/>
            <person name="Cheng S."/>
            <person name="Spooner D."/>
            <person name="Van Deynze A."/>
            <person name="Simon P."/>
        </authorList>
    </citation>
    <scope>NUCLEOTIDE SEQUENCE</scope>
    <source>
        <tissue evidence="2">Leaf</tissue>
    </source>
</reference>
<name>A0AAF1BDR7_DAUCS</name>
<keyword evidence="1" id="KW-0732">Signal</keyword>
<gene>
    <name evidence="2" type="ORF">DCAR_0832821</name>
</gene>
<feature type="signal peptide" evidence="1">
    <location>
        <begin position="1"/>
        <end position="27"/>
    </location>
</feature>
<dbReference type="EMBL" id="CP093350">
    <property type="protein sequence ID" value="WOH13312.1"/>
    <property type="molecule type" value="Genomic_DNA"/>
</dbReference>
<organism evidence="2 3">
    <name type="scientific">Daucus carota subsp. sativus</name>
    <name type="common">Carrot</name>
    <dbReference type="NCBI Taxonomy" id="79200"/>
    <lineage>
        <taxon>Eukaryota</taxon>
        <taxon>Viridiplantae</taxon>
        <taxon>Streptophyta</taxon>
        <taxon>Embryophyta</taxon>
        <taxon>Tracheophyta</taxon>
        <taxon>Spermatophyta</taxon>
        <taxon>Magnoliopsida</taxon>
        <taxon>eudicotyledons</taxon>
        <taxon>Gunneridae</taxon>
        <taxon>Pentapetalae</taxon>
        <taxon>asterids</taxon>
        <taxon>campanulids</taxon>
        <taxon>Apiales</taxon>
        <taxon>Apiaceae</taxon>
        <taxon>Apioideae</taxon>
        <taxon>Scandiceae</taxon>
        <taxon>Daucinae</taxon>
        <taxon>Daucus</taxon>
        <taxon>Daucus sect. Daucus</taxon>
    </lineage>
</organism>
<feature type="chain" id="PRO_5042029964" evidence="1">
    <location>
        <begin position="28"/>
        <end position="82"/>
    </location>
</feature>
<protein>
    <submittedName>
        <fullName evidence="2">Uncharacterized protein</fullName>
    </submittedName>
</protein>
<keyword evidence="3" id="KW-1185">Reference proteome</keyword>
<dbReference type="Proteomes" id="UP000077755">
    <property type="component" value="Chromosome 8"/>
</dbReference>
<reference evidence="2" key="2">
    <citation type="submission" date="2022-03" db="EMBL/GenBank/DDBJ databases">
        <title>Draft title - Genomic analysis of global carrot germplasm unveils the trajectory of domestication and the origin of high carotenoid orange carrot.</title>
        <authorList>
            <person name="Iorizzo M."/>
            <person name="Ellison S."/>
            <person name="Senalik D."/>
            <person name="Macko-Podgorni A."/>
            <person name="Grzebelus D."/>
            <person name="Bostan H."/>
            <person name="Rolling W."/>
            <person name="Curaba J."/>
            <person name="Simon P."/>
        </authorList>
    </citation>
    <scope>NUCLEOTIDE SEQUENCE</scope>
    <source>
        <tissue evidence="2">Leaf</tissue>
    </source>
</reference>
<dbReference type="InterPro" id="IPR033249">
    <property type="entry name" value="CLE_plant"/>
</dbReference>
<accession>A0AAF1BDR7</accession>
<evidence type="ECO:0000313" key="3">
    <source>
        <dbReference type="Proteomes" id="UP000077755"/>
    </source>
</evidence>
<dbReference type="AlphaFoldDB" id="A0AAF1BDR7"/>
<proteinExistence type="predicted"/>
<dbReference type="PANTHER" id="PTHR34545:SF7">
    <property type="entry name" value="CLAVATA3_ESR (CLE)-RELATED PROTEIN 16"/>
    <property type="match status" value="1"/>
</dbReference>
<sequence length="82" mass="9053">MKASKRISIMVLMIILVFGQLCTATSAKHVNSSPSSWTLSRKARFFRTESVHAAATLSPSELEAVYSDDKRLIHTGPNPLHN</sequence>
<dbReference type="PANTHER" id="PTHR34545">
    <property type="entry name" value="CLAVATA3/ESR (CLE)-RELATED PROTEIN 22"/>
    <property type="match status" value="1"/>
</dbReference>
<evidence type="ECO:0000256" key="1">
    <source>
        <dbReference type="SAM" id="SignalP"/>
    </source>
</evidence>